<dbReference type="PANTHER" id="PTHR33326">
    <property type="entry name" value="OS05G0543800 PROTEIN"/>
    <property type="match status" value="1"/>
</dbReference>
<dbReference type="Pfam" id="PF12274">
    <property type="entry name" value="DUF3615"/>
    <property type="match status" value="1"/>
</dbReference>
<sequence length="778" mass="87855">MPISPPTPFGLLGPLSIAAGHGNRGFDNLPVHIMVPVDSQRSVLVSIDLRGNYTVSDPCPSIPGIVGGQVMATTICGQGPLVFVDLTDGWYSGQSYPFPAARFRSIEQIVKAVCASLSRPCASSPHGHEDAPLQQPGDSSSKDVVETTILDATCSICQQAEAVTPPESPIFSRLQCDWGMEFYIRVDRGESFHTYPDVGGPFQSIEQAEEAIDQYLHVRRVPKMCLEQAGVSQQEMGIRRCLFWPDGTMKRRTRSYIFQKGHEHVCRLVCAVVDQYNEDHNLVGDRAYELKDVTQHESFHEEEEWYRHLNFTAKFKGVDGLDCWFDKQFFVELKNTKQEGMTHGQWVVSCFCMVETTDNGYCKCCPNEVKHPNNADAYSGGHVGAEEILEDPDAWSDSDEDETSRERRIRRKCIEIKTVDHVLPEAYIEKTPFPAKMKEYSVITSVVNKSAKKPIEPEEQIKVEPAIAIVKDLVTENVEDGHIIFCEDASNIVSHPNKSRKASVPMLSVRIGDHCYYGLCDIGASISAIPYELYTEIMHEIGSCELEDIDVVIRLANRETISPIGIVRDVEVLCDCKKEKIVTKFAGESYEFNFSKFAKTPYKADLPNDDFRVEQCASIALAPNNPLQQHLEDHESEVFREERDELDEIFLRQPILKHDLPVEDLGVTPPPKEDPVFDLKPLPDNLKYAYIDDKKTYPVIISAKLSDFEEERLLEILKKHRGAIGYTLDDLKGISPSICQHAINMEDDAKPVVEHQRRLIPKMHYKKSSDRQRPKIVH</sequence>
<name>A0AAD8SP61_LOLMU</name>
<gene>
    <name evidence="2" type="ORF">QYE76_050020</name>
</gene>
<dbReference type="Proteomes" id="UP001231189">
    <property type="component" value="Unassembled WGS sequence"/>
</dbReference>
<dbReference type="EMBL" id="JAUUTY010000003">
    <property type="protein sequence ID" value="KAK1661861.1"/>
    <property type="molecule type" value="Genomic_DNA"/>
</dbReference>
<accession>A0AAD8SP61</accession>
<dbReference type="PANTHER" id="PTHR33326:SF35">
    <property type="match status" value="1"/>
</dbReference>
<dbReference type="InterPro" id="IPR022059">
    <property type="entry name" value="DUF3615"/>
</dbReference>
<dbReference type="InterPro" id="IPR021109">
    <property type="entry name" value="Peptidase_aspartic_dom_sf"/>
</dbReference>
<dbReference type="AlphaFoldDB" id="A0AAD8SP61"/>
<feature type="domain" description="DUF3615" evidence="1">
    <location>
        <begin position="272"/>
        <end position="372"/>
    </location>
</feature>
<keyword evidence="3" id="KW-1185">Reference proteome</keyword>
<organism evidence="2 3">
    <name type="scientific">Lolium multiflorum</name>
    <name type="common">Italian ryegrass</name>
    <name type="synonym">Lolium perenne subsp. multiflorum</name>
    <dbReference type="NCBI Taxonomy" id="4521"/>
    <lineage>
        <taxon>Eukaryota</taxon>
        <taxon>Viridiplantae</taxon>
        <taxon>Streptophyta</taxon>
        <taxon>Embryophyta</taxon>
        <taxon>Tracheophyta</taxon>
        <taxon>Spermatophyta</taxon>
        <taxon>Magnoliopsida</taxon>
        <taxon>Liliopsida</taxon>
        <taxon>Poales</taxon>
        <taxon>Poaceae</taxon>
        <taxon>BOP clade</taxon>
        <taxon>Pooideae</taxon>
        <taxon>Poodae</taxon>
        <taxon>Poeae</taxon>
        <taxon>Poeae Chloroplast Group 2 (Poeae type)</taxon>
        <taxon>Loliodinae</taxon>
        <taxon>Loliinae</taxon>
        <taxon>Lolium</taxon>
    </lineage>
</organism>
<evidence type="ECO:0000313" key="2">
    <source>
        <dbReference type="EMBL" id="KAK1661861.1"/>
    </source>
</evidence>
<dbReference type="Gene3D" id="2.40.70.10">
    <property type="entry name" value="Acid Proteases"/>
    <property type="match status" value="1"/>
</dbReference>
<proteinExistence type="predicted"/>
<evidence type="ECO:0000313" key="3">
    <source>
        <dbReference type="Proteomes" id="UP001231189"/>
    </source>
</evidence>
<protein>
    <recommendedName>
        <fullName evidence="1">DUF3615 domain-containing protein</fullName>
    </recommendedName>
</protein>
<evidence type="ECO:0000259" key="1">
    <source>
        <dbReference type="Pfam" id="PF12274"/>
    </source>
</evidence>
<reference evidence="2" key="1">
    <citation type="submission" date="2023-07" db="EMBL/GenBank/DDBJ databases">
        <title>A chromosome-level genome assembly of Lolium multiflorum.</title>
        <authorList>
            <person name="Chen Y."/>
            <person name="Copetti D."/>
            <person name="Kolliker R."/>
            <person name="Studer B."/>
        </authorList>
    </citation>
    <scope>NUCLEOTIDE SEQUENCE</scope>
    <source>
        <strain evidence="2">02402/16</strain>
        <tissue evidence="2">Leaf</tissue>
    </source>
</reference>
<comment type="caution">
    <text evidence="2">The sequence shown here is derived from an EMBL/GenBank/DDBJ whole genome shotgun (WGS) entry which is preliminary data.</text>
</comment>